<dbReference type="PANTHER" id="PTHR35807:SF1">
    <property type="entry name" value="TRANSCRIPTIONAL REGULATOR REDD"/>
    <property type="match status" value="1"/>
</dbReference>
<keyword evidence="2" id="KW-0805">Transcription regulation</keyword>
<evidence type="ECO:0000259" key="6">
    <source>
        <dbReference type="PROSITE" id="PS51755"/>
    </source>
</evidence>
<evidence type="ECO:0000256" key="1">
    <source>
        <dbReference type="ARBA" id="ARBA00005820"/>
    </source>
</evidence>
<organism evidence="7 8">
    <name type="scientific">Nocardiopsis suaedae</name>
    <dbReference type="NCBI Taxonomy" id="3018444"/>
    <lineage>
        <taxon>Bacteria</taxon>
        <taxon>Bacillati</taxon>
        <taxon>Actinomycetota</taxon>
        <taxon>Actinomycetes</taxon>
        <taxon>Streptosporangiales</taxon>
        <taxon>Nocardiopsidaceae</taxon>
        <taxon>Nocardiopsis</taxon>
    </lineage>
</organism>
<dbReference type="Pfam" id="PF00486">
    <property type="entry name" value="Trans_reg_C"/>
    <property type="match status" value="1"/>
</dbReference>
<dbReference type="Pfam" id="PF03704">
    <property type="entry name" value="BTAD"/>
    <property type="match status" value="1"/>
</dbReference>
<dbReference type="CDD" id="cd15831">
    <property type="entry name" value="BTAD"/>
    <property type="match status" value="1"/>
</dbReference>
<evidence type="ECO:0000256" key="3">
    <source>
        <dbReference type="ARBA" id="ARBA00023125"/>
    </source>
</evidence>
<dbReference type="InterPro" id="IPR011990">
    <property type="entry name" value="TPR-like_helical_dom_sf"/>
</dbReference>
<dbReference type="SUPFAM" id="SSF48452">
    <property type="entry name" value="TPR-like"/>
    <property type="match status" value="1"/>
</dbReference>
<dbReference type="Gene3D" id="1.10.10.10">
    <property type="entry name" value="Winged helix-like DNA-binding domain superfamily/Winged helix DNA-binding domain"/>
    <property type="match status" value="1"/>
</dbReference>
<evidence type="ECO:0000256" key="2">
    <source>
        <dbReference type="ARBA" id="ARBA00023015"/>
    </source>
</evidence>
<dbReference type="PANTHER" id="PTHR35807">
    <property type="entry name" value="TRANSCRIPTIONAL REGULATOR REDD-RELATED"/>
    <property type="match status" value="1"/>
</dbReference>
<evidence type="ECO:0000256" key="5">
    <source>
        <dbReference type="PROSITE-ProRule" id="PRU01091"/>
    </source>
</evidence>
<dbReference type="SMART" id="SM01043">
    <property type="entry name" value="BTAD"/>
    <property type="match status" value="1"/>
</dbReference>
<dbReference type="SUPFAM" id="SSF46894">
    <property type="entry name" value="C-terminal effector domain of the bipartite response regulators"/>
    <property type="match status" value="1"/>
</dbReference>
<feature type="DNA-binding region" description="OmpR/PhoB-type" evidence="5">
    <location>
        <begin position="14"/>
        <end position="111"/>
    </location>
</feature>
<comment type="similarity">
    <text evidence="1">Belongs to the AfsR/DnrI/RedD regulatory family.</text>
</comment>
<keyword evidence="4" id="KW-0804">Transcription</keyword>
<reference evidence="7" key="1">
    <citation type="submission" date="2023-01" db="EMBL/GenBank/DDBJ databases">
        <title>Draft genome sequence of Nocardiopsis sp. LSu2-4 isolated from halophytes.</title>
        <authorList>
            <person name="Duangmal K."/>
            <person name="Chantavorakit T."/>
        </authorList>
    </citation>
    <scope>NUCLEOTIDE SEQUENCE</scope>
    <source>
        <strain evidence="7">LSu2-4</strain>
    </source>
</reference>
<dbReference type="SMART" id="SM00862">
    <property type="entry name" value="Trans_reg_C"/>
    <property type="match status" value="1"/>
</dbReference>
<dbReference type="InterPro" id="IPR001867">
    <property type="entry name" value="OmpR/PhoB-type_DNA-bd"/>
</dbReference>
<dbReference type="EMBL" id="JAQFWP010000013">
    <property type="protein sequence ID" value="MDA2804743.1"/>
    <property type="molecule type" value="Genomic_DNA"/>
</dbReference>
<evidence type="ECO:0000313" key="8">
    <source>
        <dbReference type="Proteomes" id="UP001165685"/>
    </source>
</evidence>
<feature type="domain" description="OmpR/PhoB-type" evidence="6">
    <location>
        <begin position="14"/>
        <end position="111"/>
    </location>
</feature>
<evidence type="ECO:0000313" key="7">
    <source>
        <dbReference type="EMBL" id="MDA2804743.1"/>
    </source>
</evidence>
<dbReference type="PROSITE" id="PS51755">
    <property type="entry name" value="OMPR_PHOB"/>
    <property type="match status" value="1"/>
</dbReference>
<protein>
    <submittedName>
        <fullName evidence="7">AfsR/SARP family transcriptional regulator</fullName>
    </submittedName>
</protein>
<dbReference type="Gene3D" id="1.25.40.10">
    <property type="entry name" value="Tetratricopeptide repeat domain"/>
    <property type="match status" value="1"/>
</dbReference>
<proteinExistence type="inferred from homology"/>
<keyword evidence="8" id="KW-1185">Reference proteome</keyword>
<dbReference type="InterPro" id="IPR016032">
    <property type="entry name" value="Sig_transdc_resp-reg_C-effctor"/>
</dbReference>
<comment type="caution">
    <text evidence="7">The sequence shown here is derived from an EMBL/GenBank/DDBJ whole genome shotgun (WGS) entry which is preliminary data.</text>
</comment>
<keyword evidence="3 5" id="KW-0238">DNA-binding</keyword>
<name>A0ABT4TJ72_9ACTN</name>
<accession>A0ABT4TJ72</accession>
<sequence>MDAMYVTHPAPRNEGERTGLHLDVRVLGAVEAARDGVPLALGGQKQRAILGVLLANIGRHVSADEIVDEVWRDAPPPSVKVSLHSYVSRLRAQLGGKEALRRRGSAYRLCLPRHAVDAARFERAADEGFAELRRGRPDSAVGHFDRALDMWAGSPFADLHEYAFARHEADRLGALRLTVLEERAGARLRLRDCGADPLLRKAWEENPMRERLAARLMYTLYADGRQAEAVEVFRQTRSRLVEELGLDVSPELSRAHMDIIRRRV</sequence>
<dbReference type="InterPro" id="IPR005158">
    <property type="entry name" value="BTAD"/>
</dbReference>
<dbReference type="InterPro" id="IPR036388">
    <property type="entry name" value="WH-like_DNA-bd_sf"/>
</dbReference>
<gene>
    <name evidence="7" type="ORF">O4U47_09485</name>
</gene>
<evidence type="ECO:0000256" key="4">
    <source>
        <dbReference type="ARBA" id="ARBA00023163"/>
    </source>
</evidence>
<dbReference type="RefSeq" id="WP_270677314.1">
    <property type="nucleotide sequence ID" value="NZ_JAQFWP010000013.1"/>
</dbReference>
<dbReference type="InterPro" id="IPR051677">
    <property type="entry name" value="AfsR-DnrI-RedD_regulator"/>
</dbReference>
<dbReference type="Proteomes" id="UP001165685">
    <property type="component" value="Unassembled WGS sequence"/>
</dbReference>